<protein>
    <submittedName>
        <fullName evidence="3">Uncharacterized protein</fullName>
    </submittedName>
</protein>
<evidence type="ECO:0000256" key="1">
    <source>
        <dbReference type="SAM" id="Coils"/>
    </source>
</evidence>
<dbReference type="PANTHER" id="PTHR36981">
    <property type="entry name" value="ZGC:195170"/>
    <property type="match status" value="1"/>
</dbReference>
<feature type="compositionally biased region" description="Polar residues" evidence="2">
    <location>
        <begin position="1"/>
        <end position="13"/>
    </location>
</feature>
<sequence>MSSSDDSAVSCTDSEYEMEAESDLDREASPPTSDDEATAFADDPLADAEWTAQYEQEIEKEKELEQELIKRLQGATQVTLTHQFALFMFCRCKCGNCSVLLLQNISECYCCSELEGCLESTKTDLVLLDIGADVTLKCVTQHPGFNPVCLQKWSLRLAAGKFKTKSKQQYRQKGSEESFLRSVSYREFSRLVYGILGNRRIPLPACAYTAIRQQFPVSKDERFTGFDLDEEENLDLDEEETLAM</sequence>
<feature type="coiled-coil region" evidence="1">
    <location>
        <begin position="47"/>
        <end position="75"/>
    </location>
</feature>
<dbReference type="Proteomes" id="UP001159427">
    <property type="component" value="Unassembled WGS sequence"/>
</dbReference>
<reference evidence="3 4" key="1">
    <citation type="submission" date="2022-05" db="EMBL/GenBank/DDBJ databases">
        <authorList>
            <consortium name="Genoscope - CEA"/>
            <person name="William W."/>
        </authorList>
    </citation>
    <scope>NUCLEOTIDE SEQUENCE [LARGE SCALE GENOMIC DNA]</scope>
</reference>
<proteinExistence type="predicted"/>
<dbReference type="PANTHER" id="PTHR36981:SF1">
    <property type="entry name" value="P2X PURINORECEPTOR 7 INTRACELLULAR DOMAIN-CONTAINING PROTEIN"/>
    <property type="match status" value="1"/>
</dbReference>
<evidence type="ECO:0000313" key="3">
    <source>
        <dbReference type="EMBL" id="CAH3153453.1"/>
    </source>
</evidence>
<keyword evidence="4" id="KW-1185">Reference proteome</keyword>
<evidence type="ECO:0000313" key="4">
    <source>
        <dbReference type="Proteomes" id="UP001159427"/>
    </source>
</evidence>
<name>A0ABN8PZB7_9CNID</name>
<keyword evidence="1" id="KW-0175">Coiled coil</keyword>
<evidence type="ECO:0000256" key="2">
    <source>
        <dbReference type="SAM" id="MobiDB-lite"/>
    </source>
</evidence>
<feature type="region of interest" description="Disordered" evidence="2">
    <location>
        <begin position="1"/>
        <end position="44"/>
    </location>
</feature>
<gene>
    <name evidence="3" type="ORF">PEVE_00001094</name>
</gene>
<comment type="caution">
    <text evidence="3">The sequence shown here is derived from an EMBL/GenBank/DDBJ whole genome shotgun (WGS) entry which is preliminary data.</text>
</comment>
<dbReference type="EMBL" id="CALNXI010001056">
    <property type="protein sequence ID" value="CAH3153453.1"/>
    <property type="molecule type" value="Genomic_DNA"/>
</dbReference>
<accession>A0ABN8PZB7</accession>
<organism evidence="3 4">
    <name type="scientific">Porites evermanni</name>
    <dbReference type="NCBI Taxonomy" id="104178"/>
    <lineage>
        <taxon>Eukaryota</taxon>
        <taxon>Metazoa</taxon>
        <taxon>Cnidaria</taxon>
        <taxon>Anthozoa</taxon>
        <taxon>Hexacorallia</taxon>
        <taxon>Scleractinia</taxon>
        <taxon>Fungiina</taxon>
        <taxon>Poritidae</taxon>
        <taxon>Porites</taxon>
    </lineage>
</organism>